<dbReference type="Gene3D" id="3.40.50.620">
    <property type="entry name" value="HUPs"/>
    <property type="match status" value="1"/>
</dbReference>
<name>A0A6J4T337_9ACTN</name>
<sequence length="144" mass="15525">MPHMVLVIANKTCPCPELRELLLGRAGAHDTLDVLIVAPALNSRLAHYVSDTDRAVTAAQGRLDVAVAALEGEGVQARGAVGDAQPLLALEDALVDFAADEVVISTHPPGQSHWLERHLLERARERVQVPVLHLTTEYGLHEPV</sequence>
<dbReference type="AlphaFoldDB" id="A0A6J4T337"/>
<dbReference type="SUPFAM" id="SSF52402">
    <property type="entry name" value="Adenine nucleotide alpha hydrolases-like"/>
    <property type="match status" value="1"/>
</dbReference>
<gene>
    <name evidence="1" type="ORF">AVDCRST_MAG13-2862</name>
</gene>
<evidence type="ECO:0008006" key="2">
    <source>
        <dbReference type="Google" id="ProtNLM"/>
    </source>
</evidence>
<reference evidence="1" key="1">
    <citation type="submission" date="2020-02" db="EMBL/GenBank/DDBJ databases">
        <authorList>
            <person name="Meier V. D."/>
        </authorList>
    </citation>
    <scope>NUCLEOTIDE SEQUENCE</scope>
    <source>
        <strain evidence="1">AVDCRST_MAG13</strain>
    </source>
</reference>
<dbReference type="InterPro" id="IPR014729">
    <property type="entry name" value="Rossmann-like_a/b/a_fold"/>
</dbReference>
<accession>A0A6J4T337</accession>
<protein>
    <recommendedName>
        <fullName evidence="2">UspA domain-containing protein</fullName>
    </recommendedName>
</protein>
<organism evidence="1">
    <name type="scientific">uncultured Solirubrobacteraceae bacterium</name>
    <dbReference type="NCBI Taxonomy" id="1162706"/>
    <lineage>
        <taxon>Bacteria</taxon>
        <taxon>Bacillati</taxon>
        <taxon>Actinomycetota</taxon>
        <taxon>Thermoleophilia</taxon>
        <taxon>Solirubrobacterales</taxon>
        <taxon>Solirubrobacteraceae</taxon>
        <taxon>environmental samples</taxon>
    </lineage>
</organism>
<dbReference type="EMBL" id="CADCVO010000456">
    <property type="protein sequence ID" value="CAA9512178.1"/>
    <property type="molecule type" value="Genomic_DNA"/>
</dbReference>
<evidence type="ECO:0000313" key="1">
    <source>
        <dbReference type="EMBL" id="CAA9512178.1"/>
    </source>
</evidence>
<proteinExistence type="predicted"/>